<dbReference type="InterPro" id="IPR043502">
    <property type="entry name" value="DNA/RNA_pol_sf"/>
</dbReference>
<proteinExistence type="predicted"/>
<gene>
    <name evidence="2" type="ORF">NHX12_004764</name>
</gene>
<dbReference type="Proteomes" id="UP001148018">
    <property type="component" value="Unassembled WGS sequence"/>
</dbReference>
<dbReference type="Pfam" id="PF00078">
    <property type="entry name" value="RVT_1"/>
    <property type="match status" value="1"/>
</dbReference>
<dbReference type="OrthoDB" id="416119at2759"/>
<dbReference type="PROSITE" id="PS50878">
    <property type="entry name" value="RT_POL"/>
    <property type="match status" value="1"/>
</dbReference>
<protein>
    <recommendedName>
        <fullName evidence="1">Reverse transcriptase domain-containing protein</fullName>
    </recommendedName>
</protein>
<reference evidence="2" key="1">
    <citation type="submission" date="2022-07" db="EMBL/GenBank/DDBJ databases">
        <title>Chromosome-level genome of Muraenolepis orangiensis.</title>
        <authorList>
            <person name="Kim J."/>
        </authorList>
    </citation>
    <scope>NUCLEOTIDE SEQUENCE</scope>
    <source>
        <strain evidence="2">KU_S4_2022</strain>
        <tissue evidence="2">Muscle</tissue>
    </source>
</reference>
<dbReference type="EMBL" id="JANIIK010000111">
    <property type="protein sequence ID" value="KAJ3595461.1"/>
    <property type="molecule type" value="Genomic_DNA"/>
</dbReference>
<organism evidence="2 3">
    <name type="scientific">Muraenolepis orangiensis</name>
    <name type="common">Patagonian moray cod</name>
    <dbReference type="NCBI Taxonomy" id="630683"/>
    <lineage>
        <taxon>Eukaryota</taxon>
        <taxon>Metazoa</taxon>
        <taxon>Chordata</taxon>
        <taxon>Craniata</taxon>
        <taxon>Vertebrata</taxon>
        <taxon>Euteleostomi</taxon>
        <taxon>Actinopterygii</taxon>
        <taxon>Neopterygii</taxon>
        <taxon>Teleostei</taxon>
        <taxon>Neoteleostei</taxon>
        <taxon>Acanthomorphata</taxon>
        <taxon>Zeiogadaria</taxon>
        <taxon>Gadariae</taxon>
        <taxon>Gadiformes</taxon>
        <taxon>Muraenolepidoidei</taxon>
        <taxon>Muraenolepididae</taxon>
        <taxon>Muraenolepis</taxon>
    </lineage>
</organism>
<feature type="domain" description="Reverse transcriptase" evidence="1">
    <location>
        <begin position="257"/>
        <end position="518"/>
    </location>
</feature>
<dbReference type="SUPFAM" id="SSF56672">
    <property type="entry name" value="DNA/RNA polymerases"/>
    <property type="match status" value="1"/>
</dbReference>
<evidence type="ECO:0000259" key="1">
    <source>
        <dbReference type="PROSITE" id="PS50878"/>
    </source>
</evidence>
<accession>A0A9Q0DVU4</accession>
<sequence>MASHGRVDGGRVVRPLVDGPTWHNSRGTSRRLDYVFLAKSLSLVSGRLLPVSFSDHDGLLFEVRSCVAVFGPGFWRLNIRVLEEDLFKLRPLCTGVMEWWEVAKERMKGFCIGYSKRKARGARSKLLRLQRLLELEHARGNHGGTVNQRACDSLKTQLRKVAEGRARAYLLRSRREFLERNETCSAAFFGSIRTDRTKQVVTGVRDRQGRIVTEAELEGALDGMNRRKVPGIDGLPVEFFHTFWYILGPVVLEVLSAILRSGTMRGSSASGVISLLFKKGDNTDLGNWRPLTMLCVDYKLLARVLANRMGTVLPHLVHVDQTSGVAGRSVRWNLHLIRDAIAWAEDQNLPLMVVGLDQAKTFDRVNWGFMFRVLERLGFSQVFVGWLRTLYTGVGSVVSVNGHLGEAFSLYSGVRQGCPLSPLLYILYIEPLAAAIRADAGVKGFLVPGSGVLRVKLSQYADDTPLLLDRDACLVRALEIFQNFGLAAGAKLNCAKSSVKYFGRWRERGRMYPVGCLFAQDL</sequence>
<dbReference type="PANTHER" id="PTHR19446">
    <property type="entry name" value="REVERSE TRANSCRIPTASES"/>
    <property type="match status" value="1"/>
</dbReference>
<evidence type="ECO:0000313" key="2">
    <source>
        <dbReference type="EMBL" id="KAJ3595461.1"/>
    </source>
</evidence>
<comment type="caution">
    <text evidence="2">The sequence shown here is derived from an EMBL/GenBank/DDBJ whole genome shotgun (WGS) entry which is preliminary data.</text>
</comment>
<dbReference type="AlphaFoldDB" id="A0A9Q0DVU4"/>
<name>A0A9Q0DVU4_9TELE</name>
<keyword evidence="3" id="KW-1185">Reference proteome</keyword>
<dbReference type="CDD" id="cd01650">
    <property type="entry name" value="RT_nLTR_like"/>
    <property type="match status" value="1"/>
</dbReference>
<dbReference type="InterPro" id="IPR000477">
    <property type="entry name" value="RT_dom"/>
</dbReference>
<evidence type="ECO:0000313" key="3">
    <source>
        <dbReference type="Proteomes" id="UP001148018"/>
    </source>
</evidence>